<dbReference type="Gene3D" id="1.10.3720.10">
    <property type="entry name" value="MetI-like"/>
    <property type="match status" value="1"/>
</dbReference>
<dbReference type="Proteomes" id="UP001549162">
    <property type="component" value="Unassembled WGS sequence"/>
</dbReference>
<sequence length="214" mass="22584">MSDVFLYYSQNGNYVFSQFIRHFLISIYGVLFAAIISIPLGFFIARRGKLSNIIIGIANIMQTIPSLAMLAILMFALGTGPNTVIFSVFLYSILPILKNTVSGINSVSPALVDAAMGMGMTRIQIMKKVEFPLAVSIIMGGIRNALVVAIGVTAVGTFIGAGGLGDIITRGITVANGGPIIIAGAIPTALMAVLADLLLGFIENKLKPTTFTKV</sequence>
<name>A0ABV2J990_9FIRM</name>
<evidence type="ECO:0000313" key="8">
    <source>
        <dbReference type="EMBL" id="MET3617178.1"/>
    </source>
</evidence>
<comment type="caution">
    <text evidence="8">The sequence shown here is derived from an EMBL/GenBank/DDBJ whole genome shotgun (WGS) entry which is preliminary data.</text>
</comment>
<evidence type="ECO:0000256" key="1">
    <source>
        <dbReference type="ARBA" id="ARBA00004141"/>
    </source>
</evidence>
<dbReference type="SUPFAM" id="SSF161098">
    <property type="entry name" value="MetI-like"/>
    <property type="match status" value="1"/>
</dbReference>
<keyword evidence="5 6" id="KW-0472">Membrane</keyword>
<comment type="similarity">
    <text evidence="6">Belongs to the binding-protein-dependent transport system permease family.</text>
</comment>
<dbReference type="InterPro" id="IPR051204">
    <property type="entry name" value="ABC_transp_perm/SBD"/>
</dbReference>
<evidence type="ECO:0000256" key="6">
    <source>
        <dbReference type="RuleBase" id="RU363032"/>
    </source>
</evidence>
<proteinExistence type="inferred from homology"/>
<dbReference type="InterPro" id="IPR000515">
    <property type="entry name" value="MetI-like"/>
</dbReference>
<gene>
    <name evidence="8" type="ORF">ABID14_000806</name>
</gene>
<dbReference type="InterPro" id="IPR035906">
    <property type="entry name" value="MetI-like_sf"/>
</dbReference>
<dbReference type="PROSITE" id="PS50928">
    <property type="entry name" value="ABC_TM1"/>
    <property type="match status" value="1"/>
</dbReference>
<keyword evidence="4 6" id="KW-1133">Transmembrane helix</keyword>
<keyword evidence="2 6" id="KW-0813">Transport</keyword>
<accession>A0ABV2J990</accession>
<feature type="transmembrane region" description="Helical" evidence="6">
    <location>
        <begin position="146"/>
        <end position="168"/>
    </location>
</feature>
<feature type="transmembrane region" description="Helical" evidence="6">
    <location>
        <begin position="20"/>
        <end position="45"/>
    </location>
</feature>
<evidence type="ECO:0000256" key="5">
    <source>
        <dbReference type="ARBA" id="ARBA00023136"/>
    </source>
</evidence>
<evidence type="ECO:0000256" key="2">
    <source>
        <dbReference type="ARBA" id="ARBA00022448"/>
    </source>
</evidence>
<protein>
    <submittedName>
        <fullName evidence="8">Osmoprotectant transport system permease protein</fullName>
    </submittedName>
</protein>
<dbReference type="EMBL" id="JBEPMA010000003">
    <property type="protein sequence ID" value="MET3617178.1"/>
    <property type="molecule type" value="Genomic_DNA"/>
</dbReference>
<evidence type="ECO:0000256" key="4">
    <source>
        <dbReference type="ARBA" id="ARBA00022989"/>
    </source>
</evidence>
<dbReference type="PANTHER" id="PTHR30177">
    <property type="entry name" value="GLYCINE BETAINE/L-PROLINE TRANSPORT SYSTEM PERMEASE PROTEIN PROW"/>
    <property type="match status" value="1"/>
</dbReference>
<dbReference type="Pfam" id="PF00528">
    <property type="entry name" value="BPD_transp_1"/>
    <property type="match status" value="1"/>
</dbReference>
<evidence type="ECO:0000313" key="9">
    <source>
        <dbReference type="Proteomes" id="UP001549162"/>
    </source>
</evidence>
<feature type="transmembrane region" description="Helical" evidence="6">
    <location>
        <begin position="180"/>
        <end position="202"/>
    </location>
</feature>
<keyword evidence="3 6" id="KW-0812">Transmembrane</keyword>
<organism evidence="8 9">
    <name type="scientific">Peptoniphilus olsenii</name>
    <dbReference type="NCBI Taxonomy" id="411570"/>
    <lineage>
        <taxon>Bacteria</taxon>
        <taxon>Bacillati</taxon>
        <taxon>Bacillota</taxon>
        <taxon>Tissierellia</taxon>
        <taxon>Tissierellales</taxon>
        <taxon>Peptoniphilaceae</taxon>
        <taxon>Peptoniphilus</taxon>
    </lineage>
</organism>
<dbReference type="PANTHER" id="PTHR30177:SF4">
    <property type="entry name" value="OSMOPROTECTANT IMPORT PERMEASE PROTEIN OSMW"/>
    <property type="match status" value="1"/>
</dbReference>
<keyword evidence="9" id="KW-1185">Reference proteome</keyword>
<dbReference type="RefSeq" id="WP_354367370.1">
    <property type="nucleotide sequence ID" value="NZ_JBEPMA010000003.1"/>
</dbReference>
<reference evidence="8 9" key="1">
    <citation type="submission" date="2024-06" db="EMBL/GenBank/DDBJ databases">
        <title>Genomic Encyclopedia of Type Strains, Phase IV (KMG-IV): sequencing the most valuable type-strain genomes for metagenomic binning, comparative biology and taxonomic classification.</title>
        <authorList>
            <person name="Goeker M."/>
        </authorList>
    </citation>
    <scope>NUCLEOTIDE SEQUENCE [LARGE SCALE GENOMIC DNA]</scope>
    <source>
        <strain evidence="8 9">DSM 21460</strain>
    </source>
</reference>
<feature type="domain" description="ABC transmembrane type-1" evidence="7">
    <location>
        <begin position="19"/>
        <end position="199"/>
    </location>
</feature>
<evidence type="ECO:0000256" key="3">
    <source>
        <dbReference type="ARBA" id="ARBA00022692"/>
    </source>
</evidence>
<comment type="subcellular location">
    <subcellularLocation>
        <location evidence="6">Cell membrane</location>
        <topology evidence="6">Multi-pass membrane protein</topology>
    </subcellularLocation>
    <subcellularLocation>
        <location evidence="1">Membrane</location>
        <topology evidence="1">Multi-pass membrane protein</topology>
    </subcellularLocation>
</comment>
<dbReference type="CDD" id="cd06261">
    <property type="entry name" value="TM_PBP2"/>
    <property type="match status" value="1"/>
</dbReference>
<evidence type="ECO:0000259" key="7">
    <source>
        <dbReference type="PROSITE" id="PS50928"/>
    </source>
</evidence>